<dbReference type="InterPro" id="IPR051536">
    <property type="entry name" value="UDG_Type-4/5"/>
</dbReference>
<keyword evidence="4" id="KW-0378">Hydrolase</keyword>
<dbReference type="SMART" id="SM00986">
    <property type="entry name" value="UDG"/>
    <property type="match status" value="1"/>
</dbReference>
<evidence type="ECO:0000313" key="10">
    <source>
        <dbReference type="Proteomes" id="UP000000239"/>
    </source>
</evidence>
<keyword evidence="3" id="KW-0227">DNA damage</keyword>
<evidence type="ECO:0000256" key="2">
    <source>
        <dbReference type="ARBA" id="ARBA00022723"/>
    </source>
</evidence>
<sequence>MPGAASSILPARRERNLRMSQDVTLPPALRTAFRREADALEGVDLDVYRTYGRDPCEPIIGLGPRAAPLGFFGRDPGRREVEHGEPFVGSGGQKVRAELYRHRYGEALPDFQASLDVGRQYFWANTVPYKPRGNKAWSMAVKKRFQPLMAELLIDHWQGRTLITLGREAFLWFAIGQPRDIKRELEAFWAREDRFEAVHTTPLFLPDGRGGEFRLAPLPHPSPLNQTWFKRFPALLAARLAALDVPPES</sequence>
<keyword evidence="5" id="KW-0408">Iron</keyword>
<keyword evidence="1" id="KW-0004">4Fe-4S</keyword>
<proteinExistence type="predicted"/>
<dbReference type="Proteomes" id="UP000000239">
    <property type="component" value="Chromosome"/>
</dbReference>
<keyword evidence="6" id="KW-0411">Iron-sulfur</keyword>
<dbReference type="PANTHER" id="PTHR33693:SF1">
    <property type="entry name" value="TYPE-4 URACIL-DNA GLYCOSYLASE"/>
    <property type="match status" value="1"/>
</dbReference>
<name>Q1QZR1_CHRI1</name>
<evidence type="ECO:0000256" key="3">
    <source>
        <dbReference type="ARBA" id="ARBA00022763"/>
    </source>
</evidence>
<evidence type="ECO:0000256" key="7">
    <source>
        <dbReference type="ARBA" id="ARBA00023204"/>
    </source>
</evidence>
<dbReference type="SUPFAM" id="SSF52141">
    <property type="entry name" value="Uracil-DNA glycosylase-like"/>
    <property type="match status" value="1"/>
</dbReference>
<dbReference type="STRING" id="290398.Csal_0686"/>
<keyword evidence="2" id="KW-0479">Metal-binding</keyword>
<dbReference type="EMBL" id="CP000285">
    <property type="protein sequence ID" value="ABE58047.1"/>
    <property type="molecule type" value="Genomic_DNA"/>
</dbReference>
<organism evidence="9 10">
    <name type="scientific">Chromohalobacter israelensis (strain ATCC BAA-138 / DSM 3043 / CIP 106854 / NCIMB 13768 / 1H11)</name>
    <name type="common">Chromohalobacter salexigens</name>
    <dbReference type="NCBI Taxonomy" id="290398"/>
    <lineage>
        <taxon>Bacteria</taxon>
        <taxon>Pseudomonadati</taxon>
        <taxon>Pseudomonadota</taxon>
        <taxon>Gammaproteobacteria</taxon>
        <taxon>Oceanospirillales</taxon>
        <taxon>Halomonadaceae</taxon>
        <taxon>Chromohalobacter</taxon>
    </lineage>
</organism>
<dbReference type="GO" id="GO:0046872">
    <property type="term" value="F:metal ion binding"/>
    <property type="evidence" value="ECO:0007669"/>
    <property type="project" value="UniProtKB-KW"/>
</dbReference>
<protein>
    <recommendedName>
        <fullName evidence="8">Uracil-DNA glycosylase-like domain-containing protein</fullName>
    </recommendedName>
</protein>
<dbReference type="HOGENOM" id="CLU_1223906_0_0_6"/>
<accession>Q1QZR1</accession>
<dbReference type="Pfam" id="PF03167">
    <property type="entry name" value="UDG"/>
    <property type="match status" value="1"/>
</dbReference>
<dbReference type="GO" id="GO:0097506">
    <property type="term" value="F:deaminated base DNA N-glycosylase activity"/>
    <property type="evidence" value="ECO:0007669"/>
    <property type="project" value="UniProtKB-ARBA"/>
</dbReference>
<dbReference type="InterPro" id="IPR036895">
    <property type="entry name" value="Uracil-DNA_glycosylase-like_sf"/>
</dbReference>
<keyword evidence="7" id="KW-0234">DNA repair</keyword>
<dbReference type="KEGG" id="csa:Csal_0686"/>
<dbReference type="PANTHER" id="PTHR33693">
    <property type="entry name" value="TYPE-5 URACIL-DNA GLYCOSYLASE"/>
    <property type="match status" value="1"/>
</dbReference>
<evidence type="ECO:0000256" key="6">
    <source>
        <dbReference type="ARBA" id="ARBA00023014"/>
    </source>
</evidence>
<evidence type="ECO:0000256" key="1">
    <source>
        <dbReference type="ARBA" id="ARBA00022485"/>
    </source>
</evidence>
<evidence type="ECO:0000259" key="8">
    <source>
        <dbReference type="SMART" id="SM00986"/>
    </source>
</evidence>
<dbReference type="Gene3D" id="3.40.470.10">
    <property type="entry name" value="Uracil-DNA glycosylase-like domain"/>
    <property type="match status" value="1"/>
</dbReference>
<dbReference type="SMART" id="SM00987">
    <property type="entry name" value="UreE_C"/>
    <property type="match status" value="1"/>
</dbReference>
<gene>
    <name evidence="9" type="ordered locus">Csal_0686</name>
</gene>
<dbReference type="AlphaFoldDB" id="Q1QZR1"/>
<dbReference type="eggNOG" id="COG1573">
    <property type="taxonomic scope" value="Bacteria"/>
</dbReference>
<reference evidence="9 10" key="1">
    <citation type="journal article" date="2011" name="Stand. Genomic Sci.">
        <title>Complete genome sequence of the halophilic and highly halotolerant Chromohalobacter salexigens type strain (1H11(T)).</title>
        <authorList>
            <person name="Copeland A."/>
            <person name="O'Connor K."/>
            <person name="Lucas S."/>
            <person name="Lapidus A."/>
            <person name="Berry K.W."/>
            <person name="Detter J.C."/>
            <person name="Del Rio T.G."/>
            <person name="Hammon N."/>
            <person name="Dalin E."/>
            <person name="Tice H."/>
            <person name="Pitluck S."/>
            <person name="Bruce D."/>
            <person name="Goodwin L."/>
            <person name="Han C."/>
            <person name="Tapia R."/>
            <person name="Saunders E."/>
            <person name="Schmutz J."/>
            <person name="Brettin T."/>
            <person name="Larimer F."/>
            <person name="Land M."/>
            <person name="Hauser L."/>
            <person name="Vargas C."/>
            <person name="Nieto J.J."/>
            <person name="Kyrpides N.C."/>
            <person name="Ivanova N."/>
            <person name="Goker M."/>
            <person name="Klenk H.P."/>
            <person name="Csonka L.N."/>
            <person name="Woyke T."/>
        </authorList>
    </citation>
    <scope>NUCLEOTIDE SEQUENCE [LARGE SCALE GENOMIC DNA]</scope>
    <source>
        <strain evidence="10">ATCC BAA-138 / DSM 3043 / CIP 106854 / NCIMB 13768 / 1H11</strain>
    </source>
</reference>
<dbReference type="GO" id="GO:0051539">
    <property type="term" value="F:4 iron, 4 sulfur cluster binding"/>
    <property type="evidence" value="ECO:0007669"/>
    <property type="project" value="UniProtKB-KW"/>
</dbReference>
<evidence type="ECO:0000256" key="5">
    <source>
        <dbReference type="ARBA" id="ARBA00023004"/>
    </source>
</evidence>
<keyword evidence="10" id="KW-1185">Reference proteome</keyword>
<evidence type="ECO:0000256" key="4">
    <source>
        <dbReference type="ARBA" id="ARBA00022801"/>
    </source>
</evidence>
<dbReference type="InterPro" id="IPR005122">
    <property type="entry name" value="Uracil-DNA_glycosylase-like"/>
</dbReference>
<feature type="domain" description="Uracil-DNA glycosylase-like" evidence="8">
    <location>
        <begin position="60"/>
        <end position="244"/>
    </location>
</feature>
<dbReference type="GO" id="GO:0006281">
    <property type="term" value="P:DNA repair"/>
    <property type="evidence" value="ECO:0007669"/>
    <property type="project" value="UniProtKB-KW"/>
</dbReference>
<evidence type="ECO:0000313" key="9">
    <source>
        <dbReference type="EMBL" id="ABE58047.1"/>
    </source>
</evidence>